<feature type="binding site" evidence="5">
    <location>
        <begin position="97"/>
        <end position="98"/>
    </location>
    <ligand>
        <name>substrate</name>
    </ligand>
</feature>
<dbReference type="GO" id="GO:0008616">
    <property type="term" value="P:tRNA queuosine(34) biosynthetic process"/>
    <property type="evidence" value="ECO:0007669"/>
    <property type="project" value="UniProtKB-UniRule"/>
</dbReference>
<dbReference type="InterPro" id="IPR050084">
    <property type="entry name" value="NADPH_dep_7-cyano-7-deazaG_red"/>
</dbReference>
<dbReference type="NCBIfam" id="TIGR03139">
    <property type="entry name" value="QueF-II"/>
    <property type="match status" value="1"/>
</dbReference>
<dbReference type="Proteomes" id="UP000032452">
    <property type="component" value="Unassembled WGS sequence"/>
</dbReference>
<dbReference type="GO" id="GO:0005737">
    <property type="term" value="C:cytoplasm"/>
    <property type="evidence" value="ECO:0007669"/>
    <property type="project" value="UniProtKB-SubCell"/>
</dbReference>
<dbReference type="PANTHER" id="PTHR34354">
    <property type="entry name" value="NADPH-DEPENDENT 7-CYANO-7-DEAZAGUANINE REDUCTASE"/>
    <property type="match status" value="1"/>
</dbReference>
<feature type="binding site" evidence="5">
    <location>
        <begin position="78"/>
        <end position="80"/>
    </location>
    <ligand>
        <name>substrate</name>
    </ligand>
</feature>
<keyword evidence="3 5" id="KW-0521">NADP</keyword>
<sequence length="141" mass="16190">MQELSEQSSAETQSPTVELKYGEREIETGKLITFPNPRVGRRYDIHVTLPEFTCKCPFSGYPDFATIYITYVPDKSVVELKAIKLYINSYRDRYISHEESINQILDDFVAACDPLEAYVKGDFSPRGNVHTVIEVRHQKPV</sequence>
<gene>
    <name evidence="5" type="primary">queF</name>
    <name evidence="6" type="ORF">UH38_08280</name>
</gene>
<reference evidence="6 7" key="1">
    <citation type="submission" date="2015-02" db="EMBL/GenBank/DDBJ databases">
        <title>Draft genome of a novel marine cyanobacterium (Chroococcales) isolated from South Atlantic Ocean.</title>
        <authorList>
            <person name="Rigonato J."/>
            <person name="Alvarenga D.O."/>
            <person name="Branco L.H."/>
            <person name="Varani A.M."/>
            <person name="Brandini F.P."/>
            <person name="Fiore M.F."/>
        </authorList>
    </citation>
    <scope>NUCLEOTIDE SEQUENCE [LARGE SCALE GENOMIC DNA]</scope>
    <source>
        <strain evidence="6 7">CENA595</strain>
    </source>
</reference>
<dbReference type="Pfam" id="PF14489">
    <property type="entry name" value="QueF"/>
    <property type="match status" value="1"/>
</dbReference>
<evidence type="ECO:0000313" key="7">
    <source>
        <dbReference type="Proteomes" id="UP000032452"/>
    </source>
</evidence>
<comment type="function">
    <text evidence="5">Catalyzes the NADPH-dependent reduction of 7-cyano-7-deazaguanine (preQ0) to 7-aminomethyl-7-deazaguanine (preQ1).</text>
</comment>
<keyword evidence="4 5" id="KW-0560">Oxidoreductase</keyword>
<dbReference type="PANTHER" id="PTHR34354:SF1">
    <property type="entry name" value="NADPH-DEPENDENT 7-CYANO-7-DEAZAGUANINE REDUCTASE"/>
    <property type="match status" value="1"/>
</dbReference>
<keyword evidence="1 5" id="KW-0963">Cytoplasm</keyword>
<comment type="catalytic activity">
    <reaction evidence="5">
        <text>7-aminomethyl-7-carbaguanine + 2 NADP(+) = 7-cyano-7-carbaguanine + 2 NADPH + 3 H(+)</text>
        <dbReference type="Rhea" id="RHEA:13409"/>
        <dbReference type="ChEBI" id="CHEBI:15378"/>
        <dbReference type="ChEBI" id="CHEBI:45075"/>
        <dbReference type="ChEBI" id="CHEBI:57783"/>
        <dbReference type="ChEBI" id="CHEBI:58349"/>
        <dbReference type="ChEBI" id="CHEBI:58703"/>
        <dbReference type="EC" id="1.7.1.13"/>
    </reaction>
</comment>
<evidence type="ECO:0000256" key="5">
    <source>
        <dbReference type="HAMAP-Rule" id="MF_00818"/>
    </source>
</evidence>
<dbReference type="Gene3D" id="3.30.1130.10">
    <property type="match status" value="1"/>
</dbReference>
<dbReference type="InterPro" id="IPR043133">
    <property type="entry name" value="GTP-CH-I_C/QueF"/>
</dbReference>
<dbReference type="InterPro" id="IPR029500">
    <property type="entry name" value="QueF"/>
</dbReference>
<evidence type="ECO:0000256" key="2">
    <source>
        <dbReference type="ARBA" id="ARBA00022785"/>
    </source>
</evidence>
<dbReference type="STRING" id="1618023.UH38_08280"/>
<dbReference type="AlphaFoldDB" id="A0A0D8ZV23"/>
<keyword evidence="2 5" id="KW-0671">Queuosine biosynthesis</keyword>
<comment type="similarity">
    <text evidence="5">Belongs to the GTP cyclohydrolase I family. QueF type 1 subfamily.</text>
</comment>
<feature type="active site" description="Thioimide intermediate" evidence="5">
    <location>
        <position position="56"/>
    </location>
</feature>
<keyword evidence="7" id="KW-1185">Reference proteome</keyword>
<organism evidence="6 7">
    <name type="scientific">Aliterella atlantica CENA595</name>
    <dbReference type="NCBI Taxonomy" id="1618023"/>
    <lineage>
        <taxon>Bacteria</taxon>
        <taxon>Bacillati</taxon>
        <taxon>Cyanobacteriota</taxon>
        <taxon>Cyanophyceae</taxon>
        <taxon>Chroococcidiopsidales</taxon>
        <taxon>Aliterellaceae</taxon>
        <taxon>Aliterella</taxon>
    </lineage>
</organism>
<dbReference type="UniPathway" id="UPA00392"/>
<dbReference type="GO" id="GO:0033739">
    <property type="term" value="F:preQ1 synthase activity"/>
    <property type="evidence" value="ECO:0007669"/>
    <property type="project" value="UniProtKB-UniRule"/>
</dbReference>
<dbReference type="EC" id="1.7.1.13" evidence="5"/>
<dbReference type="EMBL" id="JYON01000007">
    <property type="protein sequence ID" value="KJH72212.1"/>
    <property type="molecule type" value="Genomic_DNA"/>
</dbReference>
<accession>A0A0D8ZV23</accession>
<comment type="caution">
    <text evidence="6">The sequence shown here is derived from an EMBL/GenBank/DDBJ whole genome shotgun (WGS) entry which is preliminary data.</text>
</comment>
<protein>
    <recommendedName>
        <fullName evidence="5">NADPH-dependent 7-cyano-7-deazaguanine reductase</fullName>
        <ecNumber evidence="5">1.7.1.13</ecNumber>
    </recommendedName>
    <alternativeName>
        <fullName evidence="5">7-cyano-7-carbaguanine reductase</fullName>
    </alternativeName>
    <alternativeName>
        <fullName evidence="5">NADPH-dependent nitrile oxidoreductase</fullName>
    </alternativeName>
    <alternativeName>
        <fullName evidence="5">PreQ(0) reductase</fullName>
    </alternativeName>
</protein>
<dbReference type="HAMAP" id="MF_00818">
    <property type="entry name" value="QueF_type1"/>
    <property type="match status" value="1"/>
</dbReference>
<evidence type="ECO:0000256" key="4">
    <source>
        <dbReference type="ARBA" id="ARBA00023002"/>
    </source>
</evidence>
<comment type="pathway">
    <text evidence="5">tRNA modification; tRNA-queuosine biosynthesis.</text>
</comment>
<dbReference type="PIRSF" id="PIRSF027377">
    <property type="entry name" value="Nitrile_oxidored_QueF"/>
    <property type="match status" value="1"/>
</dbReference>
<evidence type="ECO:0000256" key="3">
    <source>
        <dbReference type="ARBA" id="ARBA00022857"/>
    </source>
</evidence>
<dbReference type="InterPro" id="IPR016856">
    <property type="entry name" value="QueF_type1"/>
</dbReference>
<dbReference type="SUPFAM" id="SSF55620">
    <property type="entry name" value="Tetrahydrobiopterin biosynthesis enzymes-like"/>
    <property type="match status" value="1"/>
</dbReference>
<proteinExistence type="inferred from homology"/>
<evidence type="ECO:0000313" key="6">
    <source>
        <dbReference type="EMBL" id="KJH72212.1"/>
    </source>
</evidence>
<feature type="active site" description="Proton donor" evidence="5">
    <location>
        <position position="63"/>
    </location>
</feature>
<evidence type="ECO:0000256" key="1">
    <source>
        <dbReference type="ARBA" id="ARBA00022490"/>
    </source>
</evidence>
<name>A0A0D8ZV23_9CYAN</name>
<comment type="subcellular location">
    <subcellularLocation>
        <location evidence="5">Cytoplasm</location>
    </subcellularLocation>
</comment>